<evidence type="ECO:0000313" key="2">
    <source>
        <dbReference type="EMBL" id="SFV69849.1"/>
    </source>
</evidence>
<feature type="transmembrane region" description="Helical" evidence="1">
    <location>
        <begin position="20"/>
        <end position="37"/>
    </location>
</feature>
<gene>
    <name evidence="2" type="ORF">MNB_SV-13-1198</name>
</gene>
<protein>
    <submittedName>
        <fullName evidence="2">Putative periplasmic protein</fullName>
    </submittedName>
</protein>
<sequence>MMMILSIFFTLMFLFKRDFFYLILSAISIITLLTLFIPHEKVCVSQGTALYLLPTATSTMSTHIESQIQTSLLAEHGLYSKIEYKKGIIGWIKNENICED</sequence>
<reference evidence="2" key="1">
    <citation type="submission" date="2016-10" db="EMBL/GenBank/DDBJ databases">
        <authorList>
            <person name="de Groot N.N."/>
        </authorList>
    </citation>
    <scope>NUCLEOTIDE SEQUENCE</scope>
</reference>
<proteinExistence type="predicted"/>
<accession>A0A1W1CVQ5</accession>
<dbReference type="EMBL" id="FPHM01000140">
    <property type="protein sequence ID" value="SFV69849.1"/>
    <property type="molecule type" value="Genomic_DNA"/>
</dbReference>
<keyword evidence="1" id="KW-1133">Transmembrane helix</keyword>
<name>A0A1W1CVQ5_9ZZZZ</name>
<organism evidence="2">
    <name type="scientific">hydrothermal vent metagenome</name>
    <dbReference type="NCBI Taxonomy" id="652676"/>
    <lineage>
        <taxon>unclassified sequences</taxon>
        <taxon>metagenomes</taxon>
        <taxon>ecological metagenomes</taxon>
    </lineage>
</organism>
<keyword evidence="1" id="KW-0472">Membrane</keyword>
<dbReference type="AlphaFoldDB" id="A0A1W1CVQ5"/>
<keyword evidence="1" id="KW-0812">Transmembrane</keyword>
<evidence type="ECO:0000256" key="1">
    <source>
        <dbReference type="SAM" id="Phobius"/>
    </source>
</evidence>